<keyword evidence="1" id="KW-1133">Transmembrane helix</keyword>
<protein>
    <submittedName>
        <fullName evidence="2">PIR protein</fullName>
    </submittedName>
</protein>
<gene>
    <name evidence="2" type="primary">PocGH01_00220400</name>
    <name evidence="2" type="ORF">POCGH01_00220400</name>
</gene>
<dbReference type="VEuPathDB" id="PlasmoDB:POWCR01_000142900"/>
<evidence type="ECO:0000313" key="2">
    <source>
        <dbReference type="EMBL" id="SBT84715.1"/>
    </source>
</evidence>
<organism evidence="2 3">
    <name type="scientific">Plasmodium ovale</name>
    <name type="common">malaria parasite P. ovale</name>
    <dbReference type="NCBI Taxonomy" id="36330"/>
    <lineage>
        <taxon>Eukaryota</taxon>
        <taxon>Sar</taxon>
        <taxon>Alveolata</taxon>
        <taxon>Apicomplexa</taxon>
        <taxon>Aconoidasida</taxon>
        <taxon>Haemosporida</taxon>
        <taxon>Plasmodiidae</taxon>
        <taxon>Plasmodium</taxon>
        <taxon>Plasmodium (Plasmodium)</taxon>
    </lineage>
</organism>
<keyword evidence="1" id="KW-0812">Transmembrane</keyword>
<feature type="transmembrane region" description="Helical" evidence="1">
    <location>
        <begin position="133"/>
        <end position="156"/>
    </location>
</feature>
<reference evidence="2 3" key="1">
    <citation type="submission" date="2016-06" db="EMBL/GenBank/DDBJ databases">
        <authorList>
            <consortium name="Pathogen Informatics"/>
        </authorList>
    </citation>
    <scope>NUCLEOTIDE SEQUENCE [LARGE SCALE GENOMIC DNA]</scope>
    <source>
        <strain evidence="2">PocGH01</strain>
    </source>
</reference>
<proteinExistence type="predicted"/>
<keyword evidence="3" id="KW-1185">Reference proteome</keyword>
<evidence type="ECO:0000313" key="3">
    <source>
        <dbReference type="Proteomes" id="UP000242942"/>
    </source>
</evidence>
<keyword evidence="1" id="KW-0472">Membrane</keyword>
<sequence>MVKSKESLVNSIIEAYNILSKSVDNCESNGLVQVTPPNDDLKNIGCLLQQNYVNAHEKKGLDSADSEDLDYCDILNTWLNYRKDAYTSNGKSCEKGILWESYIEILWNNLGKDQVRQDWCTRRTITYGCTISYVTQITFLLCYMLFAIVILTYFFLYKFRTLKSFFLNRINNKGIISNISEEESQQSLEHSENFYPSSLRSRVNIIYNTLGNI</sequence>
<evidence type="ECO:0000256" key="1">
    <source>
        <dbReference type="SAM" id="Phobius"/>
    </source>
</evidence>
<dbReference type="VEuPathDB" id="PlasmoDB:PocGH01_00220400"/>
<dbReference type="Proteomes" id="UP000242942">
    <property type="component" value="Unassembled WGS sequence"/>
</dbReference>
<dbReference type="AlphaFoldDB" id="A0A1D3JFY8"/>
<dbReference type="EMBL" id="FLRI01000561">
    <property type="protein sequence ID" value="SBT84715.1"/>
    <property type="molecule type" value="Genomic_DNA"/>
</dbReference>
<accession>A0A1D3JFY8</accession>
<name>A0A1D3JFY8_PLAOA</name>